<dbReference type="EMBL" id="MZ130486">
    <property type="protein sequence ID" value="QWM90129.1"/>
    <property type="molecule type" value="Genomic_DNA"/>
</dbReference>
<accession>A0AAE7V2U9</accession>
<reference evidence="1 2" key="1">
    <citation type="submission" date="2021-04" db="EMBL/GenBank/DDBJ databases">
        <authorList>
            <person name="Shkoporov A.N."/>
            <person name="Stockdale S.R."/>
            <person name="Guerin E."/>
            <person name="Ross R.P."/>
            <person name="Hill C."/>
        </authorList>
    </citation>
    <scope>NUCLEOTIDE SEQUENCE [LARGE SCALE GENOMIC DNA]</scope>
    <source>
        <strain evidence="2">cr9_1</strain>
    </source>
</reference>
<dbReference type="RefSeq" id="YP_010359701.1">
    <property type="nucleotide sequence ID" value="NC_062776.1"/>
</dbReference>
<dbReference type="KEGG" id="vg:75691282"/>
<sequence>MPTFDFSVSVKKNNKDKYKVIKEKYTIKVRKAKGIVFINKDGSYKVLMEDNIIPIKQECFTCKGSSNIYIQELEKKSIRNIYIRCDNLNQELDTLYYLPFCVGCIVKGNIVVNNYDKQQYFDIKESYIDYEDDKAANIFKEYKYNYDELNQARINKILRERNE</sequence>
<evidence type="ECO:0000313" key="1">
    <source>
        <dbReference type="EMBL" id="QWM90129.1"/>
    </source>
</evidence>
<keyword evidence="2" id="KW-1185">Reference proteome</keyword>
<organism evidence="1 2">
    <name type="scientific">uncultured phage cr9_1</name>
    <dbReference type="NCBI Taxonomy" id="2986400"/>
    <lineage>
        <taxon>Viruses</taxon>
        <taxon>Duplodnaviria</taxon>
        <taxon>Heunggongvirae</taxon>
        <taxon>Uroviricota</taxon>
        <taxon>Caudoviricetes</taxon>
        <taxon>Crassvirales</taxon>
        <taxon>Intestiviridae</taxon>
        <taxon>Crudevirinae</taxon>
        <taxon>Dabirmavirus</taxon>
        <taxon>Dabirmavirus hominis</taxon>
    </lineage>
</organism>
<evidence type="ECO:0000313" key="2">
    <source>
        <dbReference type="Proteomes" id="UP000827813"/>
    </source>
</evidence>
<gene>
    <name evidence="1" type="primary">gp_23062</name>
</gene>
<dbReference type="GeneID" id="75691282"/>
<name>A0AAE7V2U9_9CAUD</name>
<proteinExistence type="predicted"/>
<protein>
    <submittedName>
        <fullName evidence="1">Uncharacterized protein</fullName>
    </submittedName>
</protein>
<dbReference type="Proteomes" id="UP000827813">
    <property type="component" value="Segment"/>
</dbReference>